<dbReference type="AlphaFoldDB" id="A0A2P2M6F1"/>
<organism evidence="1">
    <name type="scientific">Rhizophora mucronata</name>
    <name type="common">Asiatic mangrove</name>
    <dbReference type="NCBI Taxonomy" id="61149"/>
    <lineage>
        <taxon>Eukaryota</taxon>
        <taxon>Viridiplantae</taxon>
        <taxon>Streptophyta</taxon>
        <taxon>Embryophyta</taxon>
        <taxon>Tracheophyta</taxon>
        <taxon>Spermatophyta</taxon>
        <taxon>Magnoliopsida</taxon>
        <taxon>eudicotyledons</taxon>
        <taxon>Gunneridae</taxon>
        <taxon>Pentapetalae</taxon>
        <taxon>rosids</taxon>
        <taxon>fabids</taxon>
        <taxon>Malpighiales</taxon>
        <taxon>Rhizophoraceae</taxon>
        <taxon>Rhizophora</taxon>
    </lineage>
</organism>
<evidence type="ECO:0000313" key="1">
    <source>
        <dbReference type="EMBL" id="MBX25802.1"/>
    </source>
</evidence>
<protein>
    <submittedName>
        <fullName evidence="1">Uncharacterized protein MANES_04G156400</fullName>
    </submittedName>
</protein>
<accession>A0A2P2M6F1</accession>
<proteinExistence type="predicted"/>
<name>A0A2P2M6F1_RHIMU</name>
<sequence length="64" mass="7438">MGKHGQETLEFDRKTQHHLPLKDGEEVDCMFLTSQVCHGQKVLVSQGYLVCFLYNQRYLCSFSL</sequence>
<dbReference type="EMBL" id="GGEC01045318">
    <property type="protein sequence ID" value="MBX25802.1"/>
    <property type="molecule type" value="Transcribed_RNA"/>
</dbReference>
<reference evidence="1" key="1">
    <citation type="submission" date="2018-02" db="EMBL/GenBank/DDBJ databases">
        <title>Rhizophora mucronata_Transcriptome.</title>
        <authorList>
            <person name="Meera S.P."/>
            <person name="Sreeshan A."/>
            <person name="Augustine A."/>
        </authorList>
    </citation>
    <scope>NUCLEOTIDE SEQUENCE</scope>
    <source>
        <tissue evidence="1">Leaf</tissue>
    </source>
</reference>